<evidence type="ECO:0000313" key="1">
    <source>
        <dbReference type="EMBL" id="SPB24579.1"/>
    </source>
</evidence>
<gene>
    <name evidence="1" type="ORF">AMHIJAGA_00923</name>
</gene>
<sequence length="83" mass="9345">MIEHYQGYTEVRKVGQGLRPVGKHPFKIIHNARAIKYDLIQQFEASTGIILPSGVKSNLCTQSVPILGRELAVMKLQIKETKK</sequence>
<accession>A0A2X0PSA4</accession>
<dbReference type="EMBL" id="OGTW01000028">
    <property type="protein sequence ID" value="SPB24579.1"/>
    <property type="molecule type" value="Genomic_DNA"/>
</dbReference>
<protein>
    <submittedName>
        <fullName evidence="1">Uncharacterized protein</fullName>
    </submittedName>
</protein>
<dbReference type="Proteomes" id="UP000279235">
    <property type="component" value="Unassembled WGS sequence"/>
</dbReference>
<proteinExistence type="predicted"/>
<reference evidence="3" key="2">
    <citation type="submission" date="2018-05" db="EMBL/GenBank/DDBJ databases">
        <authorList>
            <person name="Duru I."/>
        </authorList>
    </citation>
    <scope>NUCLEOTIDE SEQUENCE [LARGE SCALE GENOMIC DNA]</scope>
</reference>
<name>A0A2X0PSA4_9LACT</name>
<dbReference type="AlphaFoldDB" id="A0A2X0PSA4"/>
<evidence type="ECO:0000313" key="3">
    <source>
        <dbReference type="Proteomes" id="UP000279235"/>
    </source>
</evidence>
<reference evidence="2" key="3">
    <citation type="submission" date="2018-05" db="EMBL/GenBank/DDBJ databases">
        <authorList>
            <person name="Lanie J.A."/>
            <person name="Ng W.-L."/>
            <person name="Kazmierczak K.M."/>
            <person name="Andrzejewski T.M."/>
            <person name="Davidsen T.M."/>
            <person name="Wayne K.J."/>
            <person name="Tettelin H."/>
            <person name="Glass J.I."/>
            <person name="Rusch D."/>
            <person name="Podicherti R."/>
            <person name="Tsui H.-C.T."/>
            <person name="Winkler M.E."/>
        </authorList>
    </citation>
    <scope>NUCLEOTIDE SEQUENCE</scope>
    <source>
        <strain evidence="2">Lactococcus lactis</strain>
    </source>
</reference>
<dbReference type="EMBL" id="OGTW02000028">
    <property type="protein sequence ID" value="SPS10990.1"/>
    <property type="molecule type" value="Genomic_DNA"/>
</dbReference>
<evidence type="ECO:0000313" key="2">
    <source>
        <dbReference type="EMBL" id="SPS10990.1"/>
    </source>
</evidence>
<reference evidence="1" key="1">
    <citation type="submission" date="2018-01" db="EMBL/GenBank/DDBJ databases">
        <authorList>
            <person name="Gaut B.S."/>
            <person name="Morton B.R."/>
            <person name="Clegg M.T."/>
            <person name="Duvall M.R."/>
        </authorList>
    </citation>
    <scope>NUCLEOTIDE SEQUENCE</scope>
    <source>
        <strain evidence="1">Lactococcus lactis</strain>
    </source>
</reference>
<organism evidence="1">
    <name type="scientific">Lactococcus lactis</name>
    <dbReference type="NCBI Taxonomy" id="1358"/>
    <lineage>
        <taxon>Bacteria</taxon>
        <taxon>Bacillati</taxon>
        <taxon>Bacillota</taxon>
        <taxon>Bacilli</taxon>
        <taxon>Lactobacillales</taxon>
        <taxon>Streptococcaceae</taxon>
        <taxon>Lactococcus</taxon>
    </lineage>
</organism>
<dbReference type="RefSeq" id="WP_127093726.1">
    <property type="nucleotide sequence ID" value="NZ_OGTW02000028.1"/>
</dbReference>